<evidence type="ECO:0000256" key="4">
    <source>
        <dbReference type="ARBA" id="ARBA00023004"/>
    </source>
</evidence>
<dbReference type="SFLD" id="SFLDG01384">
    <property type="entry name" value="thioether_bond_formation_requi"/>
    <property type="match status" value="1"/>
</dbReference>
<dbReference type="InterPro" id="IPR007197">
    <property type="entry name" value="rSAM"/>
</dbReference>
<dbReference type="SFLD" id="SFLDG01067">
    <property type="entry name" value="SPASM/twitch_domain_containing"/>
    <property type="match status" value="1"/>
</dbReference>
<dbReference type="InterPro" id="IPR013785">
    <property type="entry name" value="Aldolase_TIM"/>
</dbReference>
<dbReference type="UniPathway" id="UPA00782"/>
<keyword evidence="4" id="KW-0408">Iron</keyword>
<dbReference type="Pfam" id="PF04055">
    <property type="entry name" value="Radical_SAM"/>
    <property type="match status" value="1"/>
</dbReference>
<dbReference type="SFLD" id="SFLDS00029">
    <property type="entry name" value="Radical_SAM"/>
    <property type="match status" value="1"/>
</dbReference>
<dbReference type="PROSITE" id="PS51918">
    <property type="entry name" value="RADICAL_SAM"/>
    <property type="match status" value="1"/>
</dbReference>
<dbReference type="RefSeq" id="WP_013330451.1">
    <property type="nucleotide sequence ID" value="NC_014507.1"/>
</dbReference>
<dbReference type="NCBIfam" id="TIGR04085">
    <property type="entry name" value="rSAM_more_4Fe4S"/>
    <property type="match status" value="1"/>
</dbReference>
<keyword evidence="5" id="KW-0411">Iron-sulfur</keyword>
<reference evidence="8 9" key="1">
    <citation type="journal article" date="2010" name="Stand. Genomic Sci.">
        <title>Complete genome sequence of Methanoplanus petrolearius type strain (SEBR 4847).</title>
        <authorList>
            <person name="Brambilla E."/>
            <person name="Djao O.D."/>
            <person name="Daligault H."/>
            <person name="Lapidus A."/>
            <person name="Lucas S."/>
            <person name="Hammon N."/>
            <person name="Nolan M."/>
            <person name="Tice H."/>
            <person name="Cheng J.F."/>
            <person name="Han C."/>
            <person name="Tapia R."/>
            <person name="Goodwin L."/>
            <person name="Pitluck S."/>
            <person name="Liolios K."/>
            <person name="Ivanova N."/>
            <person name="Mavromatis K."/>
            <person name="Mikhailova N."/>
            <person name="Pati A."/>
            <person name="Chen A."/>
            <person name="Palaniappan K."/>
            <person name="Land M."/>
            <person name="Hauser L."/>
            <person name="Chang Y.J."/>
            <person name="Jeffries C.D."/>
            <person name="Rohde M."/>
            <person name="Spring S."/>
            <person name="Sikorski J."/>
            <person name="Goker M."/>
            <person name="Woyke T."/>
            <person name="Bristow J."/>
            <person name="Eisen J.A."/>
            <person name="Markowitz V."/>
            <person name="Hugenholtz P."/>
            <person name="Kyrpides N.C."/>
            <person name="Klenk H.P."/>
        </authorList>
    </citation>
    <scope>NUCLEOTIDE SEQUENCE [LARGE SCALE GENOMIC DNA]</scope>
    <source>
        <strain evidence="9">DSM 11571 / OCM 486 / SEBR 4847</strain>
    </source>
</reference>
<keyword evidence="9" id="KW-1185">Reference proteome</keyword>
<name>E1RF34_METP4</name>
<organism evidence="8 9">
    <name type="scientific">Methanolacinia petrolearia (strain DSM 11571 / OCM 486 / SEBR 4847)</name>
    <name type="common">Methanoplanus petrolearius</name>
    <dbReference type="NCBI Taxonomy" id="679926"/>
    <lineage>
        <taxon>Archaea</taxon>
        <taxon>Methanobacteriati</taxon>
        <taxon>Methanobacteriota</taxon>
        <taxon>Stenosarchaea group</taxon>
        <taxon>Methanomicrobia</taxon>
        <taxon>Methanomicrobiales</taxon>
        <taxon>Methanomicrobiaceae</taxon>
        <taxon>Methanolacinia</taxon>
    </lineage>
</organism>
<comment type="similarity">
    <text evidence="6">Belongs to the radical SAM superfamily. Anaerobic sulfatase-maturating enzyme family.</text>
</comment>
<dbReference type="HOGENOM" id="CLU_009273_3_1_2"/>
<dbReference type="PANTHER" id="PTHR43273:SF3">
    <property type="entry name" value="ANAEROBIC SULFATASE-MATURATING ENZYME HOMOLOG ASLB-RELATED"/>
    <property type="match status" value="1"/>
</dbReference>
<dbReference type="SFLD" id="SFLDG01386">
    <property type="entry name" value="main_SPASM_domain-containing"/>
    <property type="match status" value="1"/>
</dbReference>
<gene>
    <name evidence="8" type="ordered locus">Mpet_2534</name>
</gene>
<dbReference type="InterPro" id="IPR023867">
    <property type="entry name" value="Sulphatase_maturase_rSAM"/>
</dbReference>
<feature type="domain" description="Radical SAM core" evidence="7">
    <location>
        <begin position="80"/>
        <end position="325"/>
    </location>
</feature>
<dbReference type="GeneID" id="9745027"/>
<dbReference type="EMBL" id="CP002117">
    <property type="protein sequence ID" value="ADN37278.1"/>
    <property type="molecule type" value="Genomic_DNA"/>
</dbReference>
<keyword evidence="2" id="KW-0949">S-adenosyl-L-methionine</keyword>
<evidence type="ECO:0000313" key="8">
    <source>
        <dbReference type="EMBL" id="ADN37278.1"/>
    </source>
</evidence>
<comment type="cofactor">
    <cofactor evidence="1">
        <name>[4Fe-4S] cluster</name>
        <dbReference type="ChEBI" id="CHEBI:49883"/>
    </cofactor>
</comment>
<dbReference type="PANTHER" id="PTHR43273">
    <property type="entry name" value="ANAEROBIC SULFATASE-MATURATING ENZYME HOMOLOG ASLB-RELATED"/>
    <property type="match status" value="1"/>
</dbReference>
<proteinExistence type="inferred from homology"/>
<dbReference type="eggNOG" id="arCOG00945">
    <property type="taxonomic scope" value="Archaea"/>
</dbReference>
<keyword evidence="3" id="KW-0479">Metal-binding</keyword>
<evidence type="ECO:0000259" key="7">
    <source>
        <dbReference type="PROSITE" id="PS51918"/>
    </source>
</evidence>
<dbReference type="GO" id="GO:0051536">
    <property type="term" value="F:iron-sulfur cluster binding"/>
    <property type="evidence" value="ECO:0007669"/>
    <property type="project" value="UniProtKB-KW"/>
</dbReference>
<sequence>MKASCYNNIIPAGPGKFVLFNSFRKTIGMIDGELKEALENNSLDKLPDDQVEELIRQGVICANPEIERLSCRHMYNSLKYSNTYSAFTIFPTYNCNLSCPYCYQKELRTGDTSMDRTSVEKTIRFIKNTTLENKSSSLLVKFFGGEPLTEPEICIQISKELREWAKAHNIKYIGTLTTNGTLLSGENFDRLSPYISACHITLDGPREIHDKKRFYRGGKGTYDDIINAASAIAGAGKILTLRVNFEEENLPRLRDLMTDLASAGMKDCENLIFDFGLVHPPEIPMDDYNNYLGNKRRFLSLLQDLRAVIAETGWSDRARFTLYDDVNGDFQPFCESLKICNYVIDPFCDLYLCPSTSLDERYRTGRINDKGIAEWNNRYYELKLRDPLEYEECSECLHFPVCGGGCPVHAYNEKGLFNVPCCGSSEEFVPLRVLSYLKRNHPEKMRGSEI</sequence>
<protein>
    <submittedName>
        <fullName evidence="8">Radical SAM domain protein</fullName>
    </submittedName>
</protein>
<dbReference type="InterPro" id="IPR023885">
    <property type="entry name" value="4Fe4S-binding_SPASM_dom"/>
</dbReference>
<dbReference type="Proteomes" id="UP000006565">
    <property type="component" value="Chromosome"/>
</dbReference>
<dbReference type="AlphaFoldDB" id="E1RF34"/>
<dbReference type="KEGG" id="mpi:Mpet_2534"/>
<dbReference type="InterPro" id="IPR058240">
    <property type="entry name" value="rSAM_sf"/>
</dbReference>
<evidence type="ECO:0000256" key="1">
    <source>
        <dbReference type="ARBA" id="ARBA00001966"/>
    </source>
</evidence>
<evidence type="ECO:0000313" key="9">
    <source>
        <dbReference type="Proteomes" id="UP000006565"/>
    </source>
</evidence>
<dbReference type="SUPFAM" id="SSF102114">
    <property type="entry name" value="Radical SAM enzymes"/>
    <property type="match status" value="1"/>
</dbReference>
<accession>E1RF34</accession>
<dbReference type="STRING" id="679926.Mpet_2534"/>
<dbReference type="GO" id="GO:0016491">
    <property type="term" value="F:oxidoreductase activity"/>
    <property type="evidence" value="ECO:0007669"/>
    <property type="project" value="InterPro"/>
</dbReference>
<evidence type="ECO:0000256" key="2">
    <source>
        <dbReference type="ARBA" id="ARBA00022691"/>
    </source>
</evidence>
<evidence type="ECO:0000256" key="6">
    <source>
        <dbReference type="ARBA" id="ARBA00023601"/>
    </source>
</evidence>
<dbReference type="GO" id="GO:0046872">
    <property type="term" value="F:metal ion binding"/>
    <property type="evidence" value="ECO:0007669"/>
    <property type="project" value="UniProtKB-KW"/>
</dbReference>
<evidence type="ECO:0000256" key="3">
    <source>
        <dbReference type="ARBA" id="ARBA00022723"/>
    </source>
</evidence>
<dbReference type="Gene3D" id="3.20.20.70">
    <property type="entry name" value="Aldolase class I"/>
    <property type="match status" value="1"/>
</dbReference>
<dbReference type="CDD" id="cd01335">
    <property type="entry name" value="Radical_SAM"/>
    <property type="match status" value="1"/>
</dbReference>
<dbReference type="OrthoDB" id="5620at2157"/>
<evidence type="ECO:0000256" key="5">
    <source>
        <dbReference type="ARBA" id="ARBA00023014"/>
    </source>
</evidence>